<evidence type="ECO:0000313" key="2">
    <source>
        <dbReference type="EMBL" id="MCQ8277801.1"/>
    </source>
</evidence>
<name>A0ABT1W6L3_9PROT</name>
<dbReference type="Proteomes" id="UP001524587">
    <property type="component" value="Unassembled WGS sequence"/>
</dbReference>
<feature type="region of interest" description="Disordered" evidence="1">
    <location>
        <begin position="37"/>
        <end position="56"/>
    </location>
</feature>
<accession>A0ABT1W6L3</accession>
<evidence type="ECO:0000256" key="1">
    <source>
        <dbReference type="SAM" id="MobiDB-lite"/>
    </source>
</evidence>
<organism evidence="2 3">
    <name type="scientific">Endosaccharibacter trunci</name>
    <dbReference type="NCBI Taxonomy" id="2812733"/>
    <lineage>
        <taxon>Bacteria</taxon>
        <taxon>Pseudomonadati</taxon>
        <taxon>Pseudomonadota</taxon>
        <taxon>Alphaproteobacteria</taxon>
        <taxon>Acetobacterales</taxon>
        <taxon>Acetobacteraceae</taxon>
        <taxon>Endosaccharibacter</taxon>
    </lineage>
</organism>
<keyword evidence="3" id="KW-1185">Reference proteome</keyword>
<protein>
    <submittedName>
        <fullName evidence="2">Uncharacterized protein</fullName>
    </submittedName>
</protein>
<sequence length="56" mass="6635">MLVALLVILCAILWTSIVTVYFRREIFSWFDNKFGPDMTRPKKPPSGKKPFWRLYG</sequence>
<dbReference type="EMBL" id="JAMSKV010000003">
    <property type="protein sequence ID" value="MCQ8277801.1"/>
    <property type="molecule type" value="Genomic_DNA"/>
</dbReference>
<comment type="caution">
    <text evidence="2">The sequence shown here is derived from an EMBL/GenBank/DDBJ whole genome shotgun (WGS) entry which is preliminary data.</text>
</comment>
<dbReference type="RefSeq" id="WP_422863263.1">
    <property type="nucleotide sequence ID" value="NZ_JAMSKV010000003.1"/>
</dbReference>
<evidence type="ECO:0000313" key="3">
    <source>
        <dbReference type="Proteomes" id="UP001524587"/>
    </source>
</evidence>
<reference evidence="2 3" key="1">
    <citation type="submission" date="2022-06" db="EMBL/GenBank/DDBJ databases">
        <title>Endosaccharibacter gen. nov., sp. nov., endophytic bacteria isolated from sugarcane.</title>
        <authorList>
            <person name="Pitiwittayakul N."/>
            <person name="Yukphan P."/>
            <person name="Charoenyingcharoen P."/>
            <person name="Tanasupawat S."/>
        </authorList>
    </citation>
    <scope>NUCLEOTIDE SEQUENCE [LARGE SCALE GENOMIC DNA]</scope>
    <source>
        <strain evidence="2 3">KSS8</strain>
    </source>
</reference>
<proteinExistence type="predicted"/>
<gene>
    <name evidence="2" type="ORF">NFI95_05000</name>
</gene>